<dbReference type="Gene3D" id="2.60.40.10">
    <property type="entry name" value="Immunoglobulins"/>
    <property type="match status" value="1"/>
</dbReference>
<feature type="region of interest" description="Disordered" evidence="1">
    <location>
        <begin position="172"/>
        <end position="204"/>
    </location>
</feature>
<protein>
    <recommendedName>
        <fullName evidence="3">Ig-like domain-containing protein</fullName>
    </recommendedName>
</protein>
<dbReference type="Pfam" id="PF13927">
    <property type="entry name" value="Ig_3"/>
    <property type="match status" value="1"/>
</dbReference>
<dbReference type="InterPro" id="IPR003598">
    <property type="entry name" value="Ig_sub2"/>
</dbReference>
<dbReference type="SMART" id="SM00408">
    <property type="entry name" value="IGc2"/>
    <property type="match status" value="1"/>
</dbReference>
<dbReference type="PROSITE" id="PS50835">
    <property type="entry name" value="IG_LIKE"/>
    <property type="match status" value="2"/>
</dbReference>
<dbReference type="AlphaFoldDB" id="A0AAN8X5A0"/>
<name>A0AAN8X5A0_HALRR</name>
<evidence type="ECO:0000313" key="4">
    <source>
        <dbReference type="EMBL" id="KAK7078166.1"/>
    </source>
</evidence>
<dbReference type="EMBL" id="JAXCGZ010007973">
    <property type="protein sequence ID" value="KAK7078166.1"/>
    <property type="molecule type" value="Genomic_DNA"/>
</dbReference>
<keyword evidence="2" id="KW-0472">Membrane</keyword>
<sequence length="700" mass="75679">MWLEAAGTSLVIEDVRLRDRAEYRCRVHFRLSPSWTQRLLLSVTDSLSNLVIVNDSGIAIGGERVGPLPEDSRLHFKCKASYGSSKVESLVWLLNGQQLDSSWEATAEGTAINKVVVDGLHEKHHHNHLTCRLTTSDSQQSLVKANITDVSIVIVLFRVPEVKLRVEIASGNQQSDEGGASRGGDKGRGRMIGTAGGAEGGGGGWEVNEGSSVTFVCSVIADPPAYNVTWLHNGKVVGMGGRRWRRDNATLVITPVTRTDGGLYTCLASNTEGDGHSNALLLRIAHSPQCSDPTEKRLVVATNKSINISCKMDALPENITFTWRVLDVPPKDGQEDSVADARGGIITGDAPPPHHPGLIDLTPDHFLDGDNTQMTASPGSSSEASSEENLEGSSVWRHRVDGSDPTRSIITLSPSAPQQLLCYARNRLGRTRIPCTYLIAVVDPPEPLRLCNVTAVDVTRVEVKCAAPAPAKDVTYSGLVPQVNYSPGLSFVRSSEVRTTANMQVWTGVTLLANISSDRPEFVVDGLPPASPLKMILYAVSPHARSEPVQLNAYTLPRVSVQITEKSPVDSDQEEFDYEYNFWNDIDSTMSGVVGGVIGGACAMIMVLSVVIVVIWCRKKRRNDLRRAEEEDASYAPSIVSPTISLSIVDSQLQPDVRPSVYCVGSGSAESQDTPWLETSITPLVAPATPLSPSQPRVRD</sequence>
<dbReference type="SUPFAM" id="SSF48726">
    <property type="entry name" value="Immunoglobulin"/>
    <property type="match status" value="1"/>
</dbReference>
<feature type="transmembrane region" description="Helical" evidence="2">
    <location>
        <begin position="593"/>
        <end position="617"/>
    </location>
</feature>
<dbReference type="PANTHER" id="PTHR23278">
    <property type="entry name" value="SIDESTEP PROTEIN"/>
    <property type="match status" value="1"/>
</dbReference>
<reference evidence="4 5" key="1">
    <citation type="submission" date="2023-11" db="EMBL/GenBank/DDBJ databases">
        <title>Halocaridina rubra genome assembly.</title>
        <authorList>
            <person name="Smith C."/>
        </authorList>
    </citation>
    <scope>NUCLEOTIDE SEQUENCE [LARGE SCALE GENOMIC DNA]</scope>
    <source>
        <strain evidence="4">EP-1</strain>
        <tissue evidence="4">Whole</tissue>
    </source>
</reference>
<keyword evidence="2" id="KW-1133">Transmembrane helix</keyword>
<dbReference type="InterPro" id="IPR013783">
    <property type="entry name" value="Ig-like_fold"/>
</dbReference>
<dbReference type="SMART" id="SM00409">
    <property type="entry name" value="IG"/>
    <property type="match status" value="1"/>
</dbReference>
<dbReference type="InterPro" id="IPR036179">
    <property type="entry name" value="Ig-like_dom_sf"/>
</dbReference>
<feature type="compositionally biased region" description="Gly residues" evidence="1">
    <location>
        <begin position="194"/>
        <end position="204"/>
    </location>
</feature>
<keyword evidence="5" id="KW-1185">Reference proteome</keyword>
<evidence type="ECO:0000256" key="1">
    <source>
        <dbReference type="SAM" id="MobiDB-lite"/>
    </source>
</evidence>
<comment type="caution">
    <text evidence="4">The sequence shown here is derived from an EMBL/GenBank/DDBJ whole genome shotgun (WGS) entry which is preliminary data.</text>
</comment>
<feature type="region of interest" description="Disordered" evidence="1">
    <location>
        <begin position="367"/>
        <end position="401"/>
    </location>
</feature>
<dbReference type="InterPro" id="IPR007110">
    <property type="entry name" value="Ig-like_dom"/>
</dbReference>
<evidence type="ECO:0000313" key="5">
    <source>
        <dbReference type="Proteomes" id="UP001381693"/>
    </source>
</evidence>
<organism evidence="4 5">
    <name type="scientific">Halocaridina rubra</name>
    <name type="common">Hawaiian red shrimp</name>
    <dbReference type="NCBI Taxonomy" id="373956"/>
    <lineage>
        <taxon>Eukaryota</taxon>
        <taxon>Metazoa</taxon>
        <taxon>Ecdysozoa</taxon>
        <taxon>Arthropoda</taxon>
        <taxon>Crustacea</taxon>
        <taxon>Multicrustacea</taxon>
        <taxon>Malacostraca</taxon>
        <taxon>Eumalacostraca</taxon>
        <taxon>Eucarida</taxon>
        <taxon>Decapoda</taxon>
        <taxon>Pleocyemata</taxon>
        <taxon>Caridea</taxon>
        <taxon>Atyoidea</taxon>
        <taxon>Atyidae</taxon>
        <taxon>Halocaridina</taxon>
    </lineage>
</organism>
<evidence type="ECO:0000259" key="3">
    <source>
        <dbReference type="PROSITE" id="PS50835"/>
    </source>
</evidence>
<accession>A0AAN8X5A0</accession>
<proteinExistence type="predicted"/>
<evidence type="ECO:0000256" key="2">
    <source>
        <dbReference type="SAM" id="Phobius"/>
    </source>
</evidence>
<keyword evidence="2" id="KW-0812">Transmembrane</keyword>
<dbReference type="PANTHER" id="PTHR23278:SF19">
    <property type="entry name" value="OBSCURIN"/>
    <property type="match status" value="1"/>
</dbReference>
<dbReference type="Proteomes" id="UP001381693">
    <property type="component" value="Unassembled WGS sequence"/>
</dbReference>
<gene>
    <name evidence="4" type="ORF">SK128_005531</name>
</gene>
<dbReference type="InterPro" id="IPR003599">
    <property type="entry name" value="Ig_sub"/>
</dbReference>
<feature type="domain" description="Ig-like" evidence="3">
    <location>
        <begin position="206"/>
        <end position="283"/>
    </location>
</feature>
<feature type="domain" description="Ig-like" evidence="3">
    <location>
        <begin position="33"/>
        <end position="148"/>
    </location>
</feature>